<dbReference type="InterPro" id="IPR041854">
    <property type="entry name" value="BFD-like_2Fe2S-bd_dom_sf"/>
</dbReference>
<dbReference type="Proteomes" id="UP000254070">
    <property type="component" value="Unassembled WGS sequence"/>
</dbReference>
<reference evidence="2 3" key="1">
    <citation type="submission" date="2018-06" db="EMBL/GenBank/DDBJ databases">
        <authorList>
            <consortium name="Pathogen Informatics"/>
            <person name="Doyle S."/>
        </authorList>
    </citation>
    <scope>NUCLEOTIDE SEQUENCE [LARGE SCALE GENOMIC DNA]</scope>
    <source>
        <strain evidence="2 3">NCTC8129</strain>
    </source>
</reference>
<evidence type="ECO:0000313" key="2">
    <source>
        <dbReference type="EMBL" id="STP28023.1"/>
    </source>
</evidence>
<protein>
    <recommendedName>
        <fullName evidence="1">CopZ zinc binding domain-containing protein</fullName>
    </recommendedName>
</protein>
<dbReference type="CDD" id="cd10141">
    <property type="entry name" value="CopZ-like_Fer2_BFD-like"/>
    <property type="match status" value="1"/>
</dbReference>
<gene>
    <name evidence="2" type="ORF">NCTC8129_00135</name>
</gene>
<dbReference type="RefSeq" id="WP_115234515.1">
    <property type="nucleotide sequence ID" value="NZ_UGIF01000002.1"/>
</dbReference>
<dbReference type="NCBIfam" id="NF047645">
    <property type="entry name" value="CopZ_Nterm_CC"/>
    <property type="match status" value="1"/>
</dbReference>
<evidence type="ECO:0000313" key="3">
    <source>
        <dbReference type="Proteomes" id="UP000254070"/>
    </source>
</evidence>
<feature type="domain" description="CopZ zinc binding" evidence="1">
    <location>
        <begin position="15"/>
        <end position="76"/>
    </location>
</feature>
<dbReference type="EMBL" id="UGIF01000002">
    <property type="protein sequence ID" value="STP28023.1"/>
    <property type="molecule type" value="Genomic_DNA"/>
</dbReference>
<name>A0A377KGE2_9ENTE</name>
<proteinExistence type="predicted"/>
<dbReference type="AlphaFoldDB" id="A0A377KGE2"/>
<dbReference type="Gene3D" id="2.20.25.270">
    <property type="match status" value="1"/>
</dbReference>
<accession>A0A377KGE2</accession>
<dbReference type="Gene3D" id="1.10.10.1100">
    <property type="entry name" value="BFD-like [2Fe-2S]-binding domain"/>
    <property type="match status" value="1"/>
</dbReference>
<dbReference type="InterPro" id="IPR040890">
    <property type="entry name" value="Znf_CopZ"/>
</dbReference>
<sequence>MEDCCSKSNEKEKSNVCPSCKNKGKQMKLITLKSLLLPKALANLQPDTSYQFCSFSECDVVYFNEKEQIFTKSDLKIPVFQKDVKENTPICYCFGWTRKFVSEESNKTEENTIIQNISMHIKANRCGCEVNNPQGSCCLGNVTGFINRMTRQK</sequence>
<dbReference type="Pfam" id="PF18423">
    <property type="entry name" value="zf_CopZ"/>
    <property type="match status" value="1"/>
</dbReference>
<evidence type="ECO:0000259" key="1">
    <source>
        <dbReference type="Pfam" id="PF18423"/>
    </source>
</evidence>
<organism evidence="2 3">
    <name type="scientific">Enterococcus durans</name>
    <dbReference type="NCBI Taxonomy" id="53345"/>
    <lineage>
        <taxon>Bacteria</taxon>
        <taxon>Bacillati</taxon>
        <taxon>Bacillota</taxon>
        <taxon>Bacilli</taxon>
        <taxon>Lactobacillales</taxon>
        <taxon>Enterococcaceae</taxon>
        <taxon>Enterococcus</taxon>
    </lineage>
</organism>